<feature type="transmembrane region" description="Helical" evidence="1">
    <location>
        <begin position="311"/>
        <end position="331"/>
    </location>
</feature>
<dbReference type="EMBL" id="BAABHS010000006">
    <property type="protein sequence ID" value="GAA4958935.1"/>
    <property type="molecule type" value="Genomic_DNA"/>
</dbReference>
<evidence type="ECO:0000313" key="2">
    <source>
        <dbReference type="EMBL" id="GAA4958935.1"/>
    </source>
</evidence>
<protein>
    <submittedName>
        <fullName evidence="2">Uncharacterized protein</fullName>
    </submittedName>
</protein>
<keyword evidence="1" id="KW-0472">Membrane</keyword>
<sequence>MRTIRQVALALVFLLGVGLIIFPLADGMPKKTQGVDNVQNTFRDGMSVEGLKTSHDDLVTMQAMLKQLKTETIPQLAARNNQTPEQFMVLLGAFPAVKKGLTEVDTIMPRFEAVVGTMEAQGENFRKADEIPTADVPNTAVTYTFLIPGIILAVVGGAGLFFSIRGRRSVIPTVALGVSVAMGALLVAGTLATDQIDKTKSAEKMFNAFRPVFSEPKYQQMHEDMQTLTAFANEMQTKAIPTLAAMSGQSADQYTAGMASQYQALGKGLQETPRILARFNGMVEDIGRNIDSFKDADSIPSADTPVSQVPWYLLIAGIGLIVIPGAALLPLGRKEEQAD</sequence>
<organism evidence="2 3">
    <name type="scientific">Yinghuangia aomiensis</name>
    <dbReference type="NCBI Taxonomy" id="676205"/>
    <lineage>
        <taxon>Bacteria</taxon>
        <taxon>Bacillati</taxon>
        <taxon>Actinomycetota</taxon>
        <taxon>Actinomycetes</taxon>
        <taxon>Kitasatosporales</taxon>
        <taxon>Streptomycetaceae</taxon>
        <taxon>Yinghuangia</taxon>
    </lineage>
</organism>
<evidence type="ECO:0000313" key="3">
    <source>
        <dbReference type="Proteomes" id="UP001500466"/>
    </source>
</evidence>
<feature type="transmembrane region" description="Helical" evidence="1">
    <location>
        <begin position="174"/>
        <end position="192"/>
    </location>
</feature>
<reference evidence="3" key="1">
    <citation type="journal article" date="2019" name="Int. J. Syst. Evol. Microbiol.">
        <title>The Global Catalogue of Microorganisms (GCM) 10K type strain sequencing project: providing services to taxonomists for standard genome sequencing and annotation.</title>
        <authorList>
            <consortium name="The Broad Institute Genomics Platform"/>
            <consortium name="The Broad Institute Genome Sequencing Center for Infectious Disease"/>
            <person name="Wu L."/>
            <person name="Ma J."/>
        </authorList>
    </citation>
    <scope>NUCLEOTIDE SEQUENCE [LARGE SCALE GENOMIC DNA]</scope>
    <source>
        <strain evidence="3">JCM 17986</strain>
    </source>
</reference>
<keyword evidence="1" id="KW-0812">Transmembrane</keyword>
<accession>A0ABP9H4E0</accession>
<comment type="caution">
    <text evidence="2">The sequence shown here is derived from an EMBL/GenBank/DDBJ whole genome shotgun (WGS) entry which is preliminary data.</text>
</comment>
<name>A0ABP9H4E0_9ACTN</name>
<feature type="transmembrane region" description="Helical" evidence="1">
    <location>
        <begin position="140"/>
        <end position="162"/>
    </location>
</feature>
<proteinExistence type="predicted"/>
<dbReference type="Proteomes" id="UP001500466">
    <property type="component" value="Unassembled WGS sequence"/>
</dbReference>
<keyword evidence="1" id="KW-1133">Transmembrane helix</keyword>
<keyword evidence="3" id="KW-1185">Reference proteome</keyword>
<evidence type="ECO:0000256" key="1">
    <source>
        <dbReference type="SAM" id="Phobius"/>
    </source>
</evidence>
<gene>
    <name evidence="2" type="ORF">GCM10023205_22140</name>
</gene>